<dbReference type="PRINTS" id="PR00597">
    <property type="entry name" value="GELSOLIN"/>
</dbReference>
<feature type="domain" description="Gelsolin-like" evidence="2">
    <location>
        <begin position="168"/>
        <end position="229"/>
    </location>
</feature>
<evidence type="ECO:0000259" key="2">
    <source>
        <dbReference type="Pfam" id="PF00626"/>
    </source>
</evidence>
<dbReference type="Pfam" id="PF00626">
    <property type="entry name" value="Gelsolin"/>
    <property type="match status" value="2"/>
</dbReference>
<dbReference type="CDD" id="cd11291">
    <property type="entry name" value="gelsolin_S6_like"/>
    <property type="match status" value="1"/>
</dbReference>
<keyword evidence="4" id="KW-1185">Reference proteome</keyword>
<organism evidence="3 4">
    <name type="scientific">Gnathostoma spinigerum</name>
    <dbReference type="NCBI Taxonomy" id="75299"/>
    <lineage>
        <taxon>Eukaryota</taxon>
        <taxon>Metazoa</taxon>
        <taxon>Ecdysozoa</taxon>
        <taxon>Nematoda</taxon>
        <taxon>Chromadorea</taxon>
        <taxon>Rhabditida</taxon>
        <taxon>Spirurina</taxon>
        <taxon>Gnathostomatomorpha</taxon>
        <taxon>Gnathostomatoidea</taxon>
        <taxon>Gnathostomatidae</taxon>
        <taxon>Gnathostoma</taxon>
    </lineage>
</organism>
<dbReference type="EMBL" id="JBGFUD010009003">
    <property type="protein sequence ID" value="MFH4982321.1"/>
    <property type="molecule type" value="Genomic_DNA"/>
</dbReference>
<feature type="domain" description="Gelsolin-like" evidence="2">
    <location>
        <begin position="66"/>
        <end position="133"/>
    </location>
</feature>
<dbReference type="PANTHER" id="PTHR11977">
    <property type="entry name" value="VILLIN"/>
    <property type="match status" value="1"/>
</dbReference>
<dbReference type="InterPro" id="IPR007122">
    <property type="entry name" value="Villin/Gelsolin"/>
</dbReference>
<reference evidence="3 4" key="1">
    <citation type="submission" date="2024-08" db="EMBL/GenBank/DDBJ databases">
        <title>Gnathostoma spinigerum genome.</title>
        <authorList>
            <person name="Gonzalez-Bertolin B."/>
            <person name="Monzon S."/>
            <person name="Zaballos A."/>
            <person name="Jimenez P."/>
            <person name="Dekumyoy P."/>
            <person name="Varona S."/>
            <person name="Cuesta I."/>
            <person name="Sumanam S."/>
            <person name="Adisakwattana P."/>
            <person name="Gasser R.B."/>
            <person name="Hernandez-Gonzalez A."/>
            <person name="Young N.D."/>
            <person name="Perteguer M.J."/>
        </authorList>
    </citation>
    <scope>NUCLEOTIDE SEQUENCE [LARGE SCALE GENOMIC DNA]</scope>
    <source>
        <strain evidence="3">AL3</strain>
        <tissue evidence="3">Liver</tissue>
    </source>
</reference>
<dbReference type="Proteomes" id="UP001608902">
    <property type="component" value="Unassembled WGS sequence"/>
</dbReference>
<accession>A0ABD6ESN0</accession>
<dbReference type="CDD" id="cd11292">
    <property type="entry name" value="gelsolin_S3_like"/>
    <property type="match status" value="1"/>
</dbReference>
<dbReference type="Gene3D" id="3.40.20.10">
    <property type="entry name" value="Severin"/>
    <property type="match status" value="2"/>
</dbReference>
<protein>
    <recommendedName>
        <fullName evidence="2">Gelsolin-like domain-containing protein</fullName>
    </recommendedName>
</protein>
<evidence type="ECO:0000256" key="1">
    <source>
        <dbReference type="ARBA" id="ARBA00022737"/>
    </source>
</evidence>
<dbReference type="SUPFAM" id="SSF55753">
    <property type="entry name" value="Actin depolymerizing proteins"/>
    <property type="match status" value="2"/>
</dbReference>
<keyword evidence="1" id="KW-0677">Repeat</keyword>
<dbReference type="InterPro" id="IPR029006">
    <property type="entry name" value="ADF-H/Gelsolin-like_dom_sf"/>
</dbReference>
<evidence type="ECO:0000313" key="3">
    <source>
        <dbReference type="EMBL" id="MFH4982321.1"/>
    </source>
</evidence>
<dbReference type="SMART" id="SM00262">
    <property type="entry name" value="GEL"/>
    <property type="match status" value="2"/>
</dbReference>
<proteinExistence type="predicted"/>
<gene>
    <name evidence="3" type="ORF">AB6A40_009030</name>
</gene>
<evidence type="ECO:0000313" key="4">
    <source>
        <dbReference type="Proteomes" id="UP001608902"/>
    </source>
</evidence>
<dbReference type="InterPro" id="IPR007123">
    <property type="entry name" value="Gelsolin-like_dom"/>
</dbReference>
<dbReference type="AlphaFoldDB" id="A0ABD6ESN0"/>
<comment type="caution">
    <text evidence="3">The sequence shown here is derived from an EMBL/GenBank/DDBJ whole genome shotgun (WGS) entry which is preliminary data.</text>
</comment>
<name>A0ABD6ESN0_9BILA</name>
<dbReference type="PANTHER" id="PTHR11977:SF51">
    <property type="entry name" value="PROTEIN FLIGHTLESS-1 HOMOLOG"/>
    <property type="match status" value="1"/>
</dbReference>
<sequence>MVVFEDSDWDTNEEFWAALGESYDPRVVTSGGSDDESDQIATKGPSLWKVSDASGRLQISKIADGNFKTSMLDPNDAFILDSGKEVFVWIGKQCTHNERTKAMSWAQEYLQKSGRPAWTQIVRVLQSAEPAIFTQWFGVWDMRTQQATPHFLPRLFQCSDRSGRLAVEEIARFTQQDLESDDVMILDALNTIFVWIGSGSSDAEKTHALTAAQTYLKMSAIPRQNVSTQVIFQGQETSEFKKHFPEWK</sequence>